<evidence type="ECO:0000313" key="3">
    <source>
        <dbReference type="EMBL" id="EHP41328.1"/>
    </source>
</evidence>
<feature type="region of interest" description="Disordered" evidence="1">
    <location>
        <begin position="96"/>
        <end position="125"/>
    </location>
</feature>
<reference evidence="3 4" key="1">
    <citation type="journal article" date="2012" name="J. Bacteriol.">
        <title>De Novo Genome Project of Cupriavidus basilensis OR16.</title>
        <authorList>
            <person name="Cserhati M."/>
            <person name="Kriszt B."/>
            <person name="Szoboszlay S."/>
            <person name="Toth A."/>
            <person name="Szabo I."/>
            <person name="Tancsics A."/>
            <person name="Nagy I."/>
            <person name="Horvath B."/>
            <person name="Nagy I."/>
            <person name="Kukolya J."/>
        </authorList>
    </citation>
    <scope>NUCLEOTIDE SEQUENCE [LARGE SCALE GENOMIC DNA]</scope>
    <source>
        <strain evidence="3 4">OR16</strain>
    </source>
</reference>
<accession>H1S859</accession>
<comment type="caution">
    <text evidence="3">The sequence shown here is derived from an EMBL/GenBank/DDBJ whole genome shotgun (WGS) entry which is preliminary data.</text>
</comment>
<dbReference type="Gene3D" id="2.40.128.130">
    <property type="entry name" value="Autotransporter beta-domain"/>
    <property type="match status" value="1"/>
</dbReference>
<dbReference type="InterPro" id="IPR036709">
    <property type="entry name" value="Autotransporte_beta_dom_sf"/>
</dbReference>
<dbReference type="SUPFAM" id="SSF51126">
    <property type="entry name" value="Pectin lyase-like"/>
    <property type="match status" value="1"/>
</dbReference>
<feature type="region of interest" description="Disordered" evidence="1">
    <location>
        <begin position="1"/>
        <end position="20"/>
    </location>
</feature>
<dbReference type="SUPFAM" id="SSF103515">
    <property type="entry name" value="Autotransporter"/>
    <property type="match status" value="1"/>
</dbReference>
<feature type="compositionally biased region" description="Low complexity" evidence="1">
    <location>
        <begin position="239"/>
        <end position="250"/>
    </location>
</feature>
<dbReference type="InterPro" id="IPR005546">
    <property type="entry name" value="Autotransporte_beta"/>
</dbReference>
<evidence type="ECO:0000256" key="1">
    <source>
        <dbReference type="SAM" id="MobiDB-lite"/>
    </source>
</evidence>
<feature type="region of interest" description="Disordered" evidence="1">
    <location>
        <begin position="231"/>
        <end position="256"/>
    </location>
</feature>
<organism evidence="3 4">
    <name type="scientific">Cupriavidus basilensis OR16</name>
    <dbReference type="NCBI Taxonomy" id="1127483"/>
    <lineage>
        <taxon>Bacteria</taxon>
        <taxon>Pseudomonadati</taxon>
        <taxon>Pseudomonadota</taxon>
        <taxon>Betaproteobacteria</taxon>
        <taxon>Burkholderiales</taxon>
        <taxon>Burkholderiaceae</taxon>
        <taxon>Cupriavidus</taxon>
    </lineage>
</organism>
<dbReference type="InterPro" id="IPR043709">
    <property type="entry name" value="DUF5649"/>
</dbReference>
<protein>
    <submittedName>
        <fullName evidence="3">Outer membrane autotransporter barrel domain-containing protein</fullName>
    </submittedName>
</protein>
<dbReference type="Pfam" id="PF18886">
    <property type="entry name" value="DUF5649"/>
    <property type="match status" value="2"/>
</dbReference>
<dbReference type="Pfam" id="PF03797">
    <property type="entry name" value="Autotransporter"/>
    <property type="match status" value="1"/>
</dbReference>
<name>H1S859_9BURK</name>
<evidence type="ECO:0000259" key="2">
    <source>
        <dbReference type="PROSITE" id="PS51208"/>
    </source>
</evidence>
<dbReference type="PROSITE" id="PS51208">
    <property type="entry name" value="AUTOTRANSPORTER"/>
    <property type="match status" value="1"/>
</dbReference>
<dbReference type="SMART" id="SM00869">
    <property type="entry name" value="Autotransporter"/>
    <property type="match status" value="1"/>
</dbReference>
<gene>
    <name evidence="3" type="ORF">OR16_20787</name>
</gene>
<dbReference type="PATRIC" id="fig|1127483.3.peg.4169"/>
<proteinExistence type="predicted"/>
<dbReference type="Proteomes" id="UP000005808">
    <property type="component" value="Unassembled WGS sequence"/>
</dbReference>
<feature type="compositionally biased region" description="Low complexity" evidence="1">
    <location>
        <begin position="114"/>
        <end position="123"/>
    </location>
</feature>
<dbReference type="InterPro" id="IPR011050">
    <property type="entry name" value="Pectin_lyase_fold/virulence"/>
</dbReference>
<sequence>MDILQPVSESARSRGKGGRGRHALADARMIACALVMTLASGAALADGAGGQGVQAVSGPDGGAGTGAGTFGNGGSGGYLTGGSAGMAGTLAGTGGAGGGTSLASDSTNTAAEDGAAGASSASAGGSGGNTGAIVGGGGGGGGTSGAFGGGTAGSANGGAGGTGLSLSGTSGNYSNAAAGTIVGGGGGGGGASMSSLVTNNVANGGVGGAGVSWTGSVQTLNNAGTVAGGGGGGGGLSQDGGTASSTASASGGDGGAGMKVSGSNDILVNSGVIIGGNGGGAGFGGSSTVTGAGGAGVIGAGLTVINGGTIAGGMSGDGHTQADAITFTSGTNSLMLNSGSVLNGAVDVATGATATITAGALGLNVTGGSSGSRALIVNGATTINTNGNALTISGSISGSGALTATGNNTGGDHLMLGTVGVGSLTDSVATTLNGNVTTGGGQTYNSAVTLGADVAASDTNGGNIAFNSAVDGAHNLTAPTMGAVSFAGALGASTALNSVTTTSGTFSAGSTINVTGSLSITTTGGSIGQSASWIVGGATTLNAGSNAITLSNAGNVFIGAVNLAGGNAQLTSGGALTLGSVNTGALTATSGGSLNLGTGVVGGALNATSQGDISQTGALSISGSSALNAGSGAVILTNAGNMFGGAVSASGSWVSLASSGNLNVAALTSSNHGNVSLTAGGALTLPASGITTGTGDLALSAGSGLLSADGNLSGGAVSLSSGAGMALSGNVSGSSVNLSSSSGTMVLTGVLASTSGTTINAGTLQVGNGGTSGAITGNVVNKGTLAFNRSDNITFGGTISGNGALVQSGTGTLTLTGANTYTGDTTVKSGTLEVGDQGHPTARVAGNVLVDPNGTLRGHGTVGASVTNYGAVWPGGSIGVLSVAGDYAQAPSGKLMIDVSPTAASQLTVGGTASLAGTLSLLYGPGTYRTTTYRIINAGAVNGGFATVTGNTPQGFTQSVAMGAGAVELALIAANPMVVAPSNATVFGALGSAVVREGQRINGVLLDRLGGACADAPAWPIQCARPGEQGWAQATGNITRVDGNHDAPGYDDRRYGFLAGLDHPLGDWTLGVAAGYSHGDVSEDGTGSRGSLDTLRVAGYGGRALGPVNLAGTLGYAYDFLSSKRSFAGLGNAEGSAHGQELHAGVQAAVPLPAGALVVTPRAGVRYQYFHGQTFSETGPTSQSLTVGAQNLRSLQPYVGLTVGYPLLMQAERPALIEARLGYAYETLGTGREVAVTSADGTGFVIPGATSSRGMLSAGLSLALPLRKSLDLQASYDTLIRTGNVSAQTFKLGLNYRF</sequence>
<evidence type="ECO:0000313" key="4">
    <source>
        <dbReference type="Proteomes" id="UP000005808"/>
    </source>
</evidence>
<feature type="domain" description="Autotransporter" evidence="2">
    <location>
        <begin position="1023"/>
        <end position="1298"/>
    </location>
</feature>
<dbReference type="EMBL" id="AHJE01000050">
    <property type="protein sequence ID" value="EHP41328.1"/>
    <property type="molecule type" value="Genomic_DNA"/>
</dbReference>